<protein>
    <submittedName>
        <fullName evidence="2">Uncharacterized protein</fullName>
    </submittedName>
</protein>
<comment type="caution">
    <text evidence="2">The sequence shown here is derived from an EMBL/GenBank/DDBJ whole genome shotgun (WGS) entry which is preliminary data.</text>
</comment>
<dbReference type="EMBL" id="PFEQ01000013">
    <property type="protein sequence ID" value="PJE74021.1"/>
    <property type="molecule type" value="Genomic_DNA"/>
</dbReference>
<reference evidence="3" key="1">
    <citation type="submission" date="2017-09" db="EMBL/GenBank/DDBJ databases">
        <title>Depth-based differentiation of microbial function through sediment-hosted aquifers and enrichment of novel symbionts in the deep terrestrial subsurface.</title>
        <authorList>
            <person name="Probst A.J."/>
            <person name="Ladd B."/>
            <person name="Jarett J.K."/>
            <person name="Geller-Mcgrath D.E."/>
            <person name="Sieber C.M.K."/>
            <person name="Emerson J.B."/>
            <person name="Anantharaman K."/>
            <person name="Thomas B.C."/>
            <person name="Malmstrom R."/>
            <person name="Stieglmeier M."/>
            <person name="Klingl A."/>
            <person name="Woyke T."/>
            <person name="Ryan C.M."/>
            <person name="Banfield J.F."/>
        </authorList>
    </citation>
    <scope>NUCLEOTIDE SEQUENCE [LARGE SCALE GENOMIC DNA]</scope>
</reference>
<sequence>MRPISNTYIIILVVFAVIFDTFSFVPAIAEITAVTGQIFMAILFYFAGVNILKAKPLVLYTISTIVELIPAIGTLPMFLVETIAIIAISRHRASYLG</sequence>
<feature type="transmembrane region" description="Helical" evidence="1">
    <location>
        <begin position="34"/>
        <end position="52"/>
    </location>
</feature>
<keyword evidence="1" id="KW-0812">Transmembrane</keyword>
<accession>A0A2M8LBR2</accession>
<keyword evidence="1" id="KW-0472">Membrane</keyword>
<evidence type="ECO:0000313" key="2">
    <source>
        <dbReference type="EMBL" id="PJE74021.1"/>
    </source>
</evidence>
<dbReference type="Proteomes" id="UP000228700">
    <property type="component" value="Unassembled WGS sequence"/>
</dbReference>
<name>A0A2M8LBR2_9BACT</name>
<gene>
    <name evidence="2" type="ORF">COV01_02855</name>
</gene>
<dbReference type="AlphaFoldDB" id="A0A2M8LBR2"/>
<feature type="transmembrane region" description="Helical" evidence="1">
    <location>
        <begin position="7"/>
        <end position="28"/>
    </location>
</feature>
<evidence type="ECO:0000256" key="1">
    <source>
        <dbReference type="SAM" id="Phobius"/>
    </source>
</evidence>
<organism evidence="2 3">
    <name type="scientific">Candidatus Taylorbacteria bacterium CG10_big_fil_rev_8_21_14_0_10_41_48</name>
    <dbReference type="NCBI Taxonomy" id="1975024"/>
    <lineage>
        <taxon>Bacteria</taxon>
        <taxon>Candidatus Tayloriibacteriota</taxon>
    </lineage>
</organism>
<proteinExistence type="predicted"/>
<keyword evidence="1" id="KW-1133">Transmembrane helix</keyword>
<evidence type="ECO:0000313" key="3">
    <source>
        <dbReference type="Proteomes" id="UP000228700"/>
    </source>
</evidence>
<feature type="transmembrane region" description="Helical" evidence="1">
    <location>
        <begin position="64"/>
        <end position="88"/>
    </location>
</feature>